<dbReference type="InterPro" id="IPR005846">
    <property type="entry name" value="A-D-PHexomutase_a/b/a-III"/>
</dbReference>
<evidence type="ECO:0000259" key="9">
    <source>
        <dbReference type="Pfam" id="PF02879"/>
    </source>
</evidence>
<keyword evidence="4" id="KW-0479">Metal-binding</keyword>
<proteinExistence type="inferred from homology"/>
<comment type="similarity">
    <text evidence="2">Belongs to the phosphohexose mutase family.</text>
</comment>
<gene>
    <name evidence="11" type="ORF">IAA86_02170</name>
</gene>
<dbReference type="Proteomes" id="UP000886865">
    <property type="component" value="Unassembled WGS sequence"/>
</dbReference>
<feature type="domain" description="Alpha-D-phosphohexomutase alpha/beta/alpha" evidence="10">
    <location>
        <begin position="264"/>
        <end position="372"/>
    </location>
</feature>
<organism evidence="11 12">
    <name type="scientific">Candidatus Galligastranaerophilus intestinavium</name>
    <dbReference type="NCBI Taxonomy" id="2840836"/>
    <lineage>
        <taxon>Bacteria</taxon>
        <taxon>Candidatus Galligastranaerophilus</taxon>
    </lineage>
</organism>
<dbReference type="InterPro" id="IPR005843">
    <property type="entry name" value="A-D-PHexomutase_C"/>
</dbReference>
<keyword evidence="5" id="KW-0460">Magnesium</keyword>
<dbReference type="AlphaFoldDB" id="A0A9D1JWV2"/>
<comment type="cofactor">
    <cofactor evidence="1">
        <name>Mg(2+)</name>
        <dbReference type="ChEBI" id="CHEBI:18420"/>
    </cofactor>
</comment>
<sequence length="468" mass="52780">MIGINMATKKIEFGTDGFRGIIALDFTFENVEKITHGIIKYLKDFVPDKKSVLIAYDPRFMADEFARFCSNILLDAGYDVMLSNCVCPTPVVAYAATVAKSSAGAIMFSASHNPKIYLGMKFIPNYGGPATKQITDEIVKNIEENYFAPTPEVKGGLINSDFREVYFSHIKNLIDFETIKKANVKFIYDGLFSASIGTFDEILNRNNINYEIVNNHYDPNFGGFLPEPKEKFMKHKKVGMLTFANDGDADRYGVIDESGQWVSPNEILAILLKYLVENKNAKGKMIKTVGVSALVDVVAKKLGIETITTPVGFKWLSEKMRENETILAGEDSGGLSTGEHIPEKDGIYANLLILEMVSKLQKPLYRLREELLEFAGVNFYCDRVDVKLENKEEMNTLQQKFLQMFDIAGLHIYDVLKIDGAKFYLGEEKLSWVLMRPSGTEPLLRFYIESDSIETLDKIKNFIHSHTS</sequence>
<dbReference type="InterPro" id="IPR016055">
    <property type="entry name" value="A-D-PHexomutase_a/b/a-I/II/III"/>
</dbReference>
<evidence type="ECO:0000256" key="1">
    <source>
        <dbReference type="ARBA" id="ARBA00001946"/>
    </source>
</evidence>
<dbReference type="GO" id="GO:0008973">
    <property type="term" value="F:phosphopentomutase activity"/>
    <property type="evidence" value="ECO:0007669"/>
    <property type="project" value="TreeGrafter"/>
</dbReference>
<comment type="caution">
    <text evidence="11">The sequence shown here is derived from an EMBL/GenBank/DDBJ whole genome shotgun (WGS) entry which is preliminary data.</text>
</comment>
<evidence type="ECO:0000313" key="11">
    <source>
        <dbReference type="EMBL" id="HIS73809.1"/>
    </source>
</evidence>
<evidence type="ECO:0000259" key="8">
    <source>
        <dbReference type="Pfam" id="PF02878"/>
    </source>
</evidence>
<dbReference type="Gene3D" id="3.30.310.50">
    <property type="entry name" value="Alpha-D-phosphohexomutase, C-terminal domain"/>
    <property type="match status" value="1"/>
</dbReference>
<accession>A0A9D1JWV2</accession>
<evidence type="ECO:0000259" key="10">
    <source>
        <dbReference type="Pfam" id="PF02880"/>
    </source>
</evidence>
<reference evidence="11" key="1">
    <citation type="submission" date="2020-10" db="EMBL/GenBank/DDBJ databases">
        <authorList>
            <person name="Gilroy R."/>
        </authorList>
    </citation>
    <scope>NUCLEOTIDE SEQUENCE</scope>
    <source>
        <strain evidence="11">CHK152-2871</strain>
    </source>
</reference>
<evidence type="ECO:0000256" key="5">
    <source>
        <dbReference type="ARBA" id="ARBA00022842"/>
    </source>
</evidence>
<evidence type="ECO:0000259" key="7">
    <source>
        <dbReference type="Pfam" id="PF00408"/>
    </source>
</evidence>
<dbReference type="PANTHER" id="PTHR45745:SF1">
    <property type="entry name" value="PHOSPHOGLUCOMUTASE 2B-RELATED"/>
    <property type="match status" value="1"/>
</dbReference>
<dbReference type="SUPFAM" id="SSF53738">
    <property type="entry name" value="Phosphoglucomutase, first 3 domains"/>
    <property type="match status" value="2"/>
</dbReference>
<dbReference type="Gene3D" id="3.40.120.10">
    <property type="entry name" value="Alpha-D-Glucose-1,6-Bisphosphate, subunit A, domain 3"/>
    <property type="match status" value="3"/>
</dbReference>
<dbReference type="InterPro" id="IPR036900">
    <property type="entry name" value="A-D-PHexomutase_C_sf"/>
</dbReference>
<keyword evidence="6" id="KW-0413">Isomerase</keyword>
<dbReference type="Pfam" id="PF02879">
    <property type="entry name" value="PGM_PMM_II"/>
    <property type="match status" value="1"/>
</dbReference>
<reference evidence="11" key="2">
    <citation type="journal article" date="2021" name="PeerJ">
        <title>Extensive microbial diversity within the chicken gut microbiome revealed by metagenomics and culture.</title>
        <authorList>
            <person name="Gilroy R."/>
            <person name="Ravi A."/>
            <person name="Getino M."/>
            <person name="Pursley I."/>
            <person name="Horton D.L."/>
            <person name="Alikhan N.F."/>
            <person name="Baker D."/>
            <person name="Gharbi K."/>
            <person name="Hall N."/>
            <person name="Watson M."/>
            <person name="Adriaenssens E.M."/>
            <person name="Foster-Nyarko E."/>
            <person name="Jarju S."/>
            <person name="Secka A."/>
            <person name="Antonio M."/>
            <person name="Oren A."/>
            <person name="Chaudhuri R.R."/>
            <person name="La Ragione R."/>
            <person name="Hildebrand F."/>
            <person name="Pallen M.J."/>
        </authorList>
    </citation>
    <scope>NUCLEOTIDE SEQUENCE</scope>
    <source>
        <strain evidence="11">CHK152-2871</strain>
    </source>
</reference>
<dbReference type="InterPro" id="IPR005845">
    <property type="entry name" value="A-D-PHexomutase_a/b/a-II"/>
</dbReference>
<feature type="domain" description="Alpha-D-phosphohexomutase C-terminal" evidence="7">
    <location>
        <begin position="420"/>
        <end position="462"/>
    </location>
</feature>
<feature type="domain" description="Alpha-D-phosphohexomutase alpha/beta/alpha" evidence="8">
    <location>
        <begin position="11"/>
        <end position="147"/>
    </location>
</feature>
<dbReference type="Pfam" id="PF02878">
    <property type="entry name" value="PGM_PMM_I"/>
    <property type="match status" value="1"/>
</dbReference>
<dbReference type="EMBL" id="DVJQ01000019">
    <property type="protein sequence ID" value="HIS73809.1"/>
    <property type="molecule type" value="Genomic_DNA"/>
</dbReference>
<dbReference type="SUPFAM" id="SSF55957">
    <property type="entry name" value="Phosphoglucomutase, C-terminal domain"/>
    <property type="match status" value="1"/>
</dbReference>
<dbReference type="Pfam" id="PF00408">
    <property type="entry name" value="PGM_PMM_IV"/>
    <property type="match status" value="1"/>
</dbReference>
<name>A0A9D1JWV2_9BACT</name>
<dbReference type="GO" id="GO:0006166">
    <property type="term" value="P:purine ribonucleoside salvage"/>
    <property type="evidence" value="ECO:0007669"/>
    <property type="project" value="TreeGrafter"/>
</dbReference>
<dbReference type="GO" id="GO:0005975">
    <property type="term" value="P:carbohydrate metabolic process"/>
    <property type="evidence" value="ECO:0007669"/>
    <property type="project" value="InterPro"/>
</dbReference>
<dbReference type="GO" id="GO:0046872">
    <property type="term" value="F:metal ion binding"/>
    <property type="evidence" value="ECO:0007669"/>
    <property type="project" value="UniProtKB-KW"/>
</dbReference>
<dbReference type="PANTHER" id="PTHR45745">
    <property type="entry name" value="PHOSPHOMANNOMUTASE 45A"/>
    <property type="match status" value="1"/>
</dbReference>
<evidence type="ECO:0000256" key="6">
    <source>
        <dbReference type="ARBA" id="ARBA00023235"/>
    </source>
</evidence>
<evidence type="ECO:0000256" key="3">
    <source>
        <dbReference type="ARBA" id="ARBA00022553"/>
    </source>
</evidence>
<evidence type="ECO:0000256" key="2">
    <source>
        <dbReference type="ARBA" id="ARBA00010231"/>
    </source>
</evidence>
<keyword evidence="3" id="KW-0597">Phosphoprotein</keyword>
<dbReference type="Pfam" id="PF02880">
    <property type="entry name" value="PGM_PMM_III"/>
    <property type="match status" value="1"/>
</dbReference>
<evidence type="ECO:0000256" key="4">
    <source>
        <dbReference type="ARBA" id="ARBA00022723"/>
    </source>
</evidence>
<protein>
    <submittedName>
        <fullName evidence="11">Phosphoglucomutase/phosphomannomutase family protein</fullName>
    </submittedName>
</protein>
<evidence type="ECO:0000313" key="12">
    <source>
        <dbReference type="Proteomes" id="UP000886865"/>
    </source>
</evidence>
<feature type="domain" description="Alpha-D-phosphohexomutase alpha/beta/alpha" evidence="9">
    <location>
        <begin position="165"/>
        <end position="259"/>
    </location>
</feature>
<dbReference type="InterPro" id="IPR005844">
    <property type="entry name" value="A-D-PHexomutase_a/b/a-I"/>
</dbReference>